<evidence type="ECO:0000256" key="2">
    <source>
        <dbReference type="SAM" id="Coils"/>
    </source>
</evidence>
<name>A0ABS9Z6Q6_9HYPH</name>
<dbReference type="RefSeq" id="WP_243067260.1">
    <property type="nucleotide sequence ID" value="NZ_JAIVFP010000001.1"/>
</dbReference>
<dbReference type="CDD" id="cd12797">
    <property type="entry name" value="M23_peptidase"/>
    <property type="match status" value="1"/>
</dbReference>
<dbReference type="InterPro" id="IPR050570">
    <property type="entry name" value="Cell_wall_metabolism_enzyme"/>
</dbReference>
<dbReference type="PANTHER" id="PTHR21666:SF263">
    <property type="entry name" value="MUREIN HYDROLASE ACTIVATOR NLPD"/>
    <property type="match status" value="1"/>
</dbReference>
<feature type="compositionally biased region" description="Low complexity" evidence="3">
    <location>
        <begin position="257"/>
        <end position="267"/>
    </location>
</feature>
<feature type="region of interest" description="Disordered" evidence="3">
    <location>
        <begin position="358"/>
        <end position="409"/>
    </location>
</feature>
<dbReference type="PROSITE" id="PS51257">
    <property type="entry name" value="PROKAR_LIPOPROTEIN"/>
    <property type="match status" value="1"/>
</dbReference>
<dbReference type="InterPro" id="IPR016047">
    <property type="entry name" value="M23ase_b-sheet_dom"/>
</dbReference>
<dbReference type="SUPFAM" id="SSF54106">
    <property type="entry name" value="LysM domain"/>
    <property type="match status" value="1"/>
</dbReference>
<feature type="region of interest" description="Disordered" evidence="3">
    <location>
        <begin position="246"/>
        <end position="267"/>
    </location>
</feature>
<feature type="coiled-coil region" evidence="2">
    <location>
        <begin position="313"/>
        <end position="342"/>
    </location>
</feature>
<dbReference type="InterPro" id="IPR036779">
    <property type="entry name" value="LysM_dom_sf"/>
</dbReference>
<gene>
    <name evidence="5" type="ORF">K2U94_11050</name>
</gene>
<reference evidence="5" key="1">
    <citation type="journal article" date="2022" name="ISME J.">
        <title>Identification of active gaseous-alkane degraders at natural gas seeps.</title>
        <authorList>
            <person name="Farhan Ul Haque M."/>
            <person name="Hernandez M."/>
            <person name="Crombie A.T."/>
            <person name="Murrell J.C."/>
        </authorList>
    </citation>
    <scope>NUCLEOTIDE SEQUENCE</scope>
    <source>
        <strain evidence="5">PC2</strain>
    </source>
</reference>
<accession>A0ABS9Z6Q6</accession>
<keyword evidence="6" id="KW-1185">Reference proteome</keyword>
<dbReference type="PANTHER" id="PTHR21666">
    <property type="entry name" value="PEPTIDASE-RELATED"/>
    <property type="match status" value="1"/>
</dbReference>
<evidence type="ECO:0000313" key="6">
    <source>
        <dbReference type="Proteomes" id="UP001139104"/>
    </source>
</evidence>
<proteinExistence type="inferred from homology"/>
<keyword evidence="2" id="KW-0175">Coiled coil</keyword>
<dbReference type="InterPro" id="IPR018392">
    <property type="entry name" value="LysM"/>
</dbReference>
<evidence type="ECO:0000313" key="5">
    <source>
        <dbReference type="EMBL" id="MCI4683298.1"/>
    </source>
</evidence>
<dbReference type="EMBL" id="JAIVFP010000001">
    <property type="protein sequence ID" value="MCI4683298.1"/>
    <property type="molecule type" value="Genomic_DNA"/>
</dbReference>
<dbReference type="InterPro" id="IPR011055">
    <property type="entry name" value="Dup_hybrid_motif"/>
</dbReference>
<dbReference type="Pfam" id="PF01476">
    <property type="entry name" value="LysM"/>
    <property type="match status" value="1"/>
</dbReference>
<evidence type="ECO:0000259" key="4">
    <source>
        <dbReference type="PROSITE" id="PS51782"/>
    </source>
</evidence>
<comment type="similarity">
    <text evidence="1">Belongs to the E.coli NlpD/Haemophilus LppB family.</text>
</comment>
<protein>
    <submittedName>
        <fullName evidence="5">Peptidoglycan DD-metalloendopeptidase family protein</fullName>
    </submittedName>
</protein>
<comment type="caution">
    <text evidence="5">The sequence shown here is derived from an EMBL/GenBank/DDBJ whole genome shotgun (WGS) entry which is preliminary data.</text>
</comment>
<dbReference type="Gene3D" id="3.10.350.10">
    <property type="entry name" value="LysM domain"/>
    <property type="match status" value="1"/>
</dbReference>
<sequence>MKDRVKNSGGAIRVALIGVATILLGGCSETGQFGNSFGAPYASARVDRTPTGSVNEPQSPTSQVSSFFKEAFRPFGDKPAAPPPPERRHYAARHPAQAYDHPIPPAPIASAPLAPPSQVASYPAPAPTYAPAPRPTYALRTNPNAIGGWSADGGTPIVVAQGESAEILAQRYGVPVSTLLTLNGYAPRARLEPGSRLTIPVYQARGARVAEAPAPYRAPEPARSTESHRFGAHSLVGEELAQTRRADRMDWSKGKAPARTATRSAADARNLDEAARRADKKAKLAEEKAAQAHLAQMKAEKEKARFARTGGGMHAAEAEKKVAEAKAAREAARLAAKEARAAREAQVREAKAKAAEAAKVAQARQTPAGIKETTKVAKSENLPAPKADRNPTASLPPQSASASADSANPEFRWPARGRVIQAFGTGGNDGINIAVPEGTQVKAAENGVVAYAGSELKGYGNLVLIRHPNGFVTAYANNGSLEVHRGETVKRGQVIALSGQSGNVASPQLHFELRKGSKPVDPSKYLAGL</sequence>
<dbReference type="SUPFAM" id="SSF51261">
    <property type="entry name" value="Duplicated hybrid motif"/>
    <property type="match status" value="1"/>
</dbReference>
<evidence type="ECO:0000256" key="3">
    <source>
        <dbReference type="SAM" id="MobiDB-lite"/>
    </source>
</evidence>
<dbReference type="PROSITE" id="PS51782">
    <property type="entry name" value="LYSM"/>
    <property type="match status" value="1"/>
</dbReference>
<dbReference type="Pfam" id="PF01551">
    <property type="entry name" value="Peptidase_M23"/>
    <property type="match status" value="1"/>
</dbReference>
<dbReference type="Proteomes" id="UP001139104">
    <property type="component" value="Unassembled WGS sequence"/>
</dbReference>
<dbReference type="Gene3D" id="2.70.70.10">
    <property type="entry name" value="Glucose Permease (Domain IIA)"/>
    <property type="match status" value="1"/>
</dbReference>
<dbReference type="SMART" id="SM00257">
    <property type="entry name" value="LysM"/>
    <property type="match status" value="1"/>
</dbReference>
<feature type="compositionally biased region" description="Low complexity" evidence="3">
    <location>
        <begin position="391"/>
        <end position="409"/>
    </location>
</feature>
<evidence type="ECO:0000256" key="1">
    <source>
        <dbReference type="ARBA" id="ARBA00038420"/>
    </source>
</evidence>
<organism evidence="5 6">
    <name type="scientific">Candidatus Rhodoblastus alkanivorans</name>
    <dbReference type="NCBI Taxonomy" id="2954117"/>
    <lineage>
        <taxon>Bacteria</taxon>
        <taxon>Pseudomonadati</taxon>
        <taxon>Pseudomonadota</taxon>
        <taxon>Alphaproteobacteria</taxon>
        <taxon>Hyphomicrobiales</taxon>
        <taxon>Rhodoblastaceae</taxon>
        <taxon>Rhodoblastus</taxon>
    </lineage>
</organism>
<feature type="domain" description="LysM" evidence="4">
    <location>
        <begin position="155"/>
        <end position="199"/>
    </location>
</feature>